<dbReference type="PROSITE" id="PS50850">
    <property type="entry name" value="MFS"/>
    <property type="match status" value="1"/>
</dbReference>
<dbReference type="InterPro" id="IPR011701">
    <property type="entry name" value="MFS"/>
</dbReference>
<comment type="caution">
    <text evidence="8">The sequence shown here is derived from an EMBL/GenBank/DDBJ whole genome shotgun (WGS) entry which is preliminary data.</text>
</comment>
<dbReference type="AlphaFoldDB" id="A0A2T7UUK9"/>
<evidence type="ECO:0000256" key="4">
    <source>
        <dbReference type="ARBA" id="ARBA00022989"/>
    </source>
</evidence>
<keyword evidence="3 6" id="KW-0812">Transmembrane</keyword>
<feature type="transmembrane region" description="Helical" evidence="6">
    <location>
        <begin position="202"/>
        <end position="225"/>
    </location>
</feature>
<dbReference type="PANTHER" id="PTHR43124">
    <property type="entry name" value="PURINE EFFLUX PUMP PBUE"/>
    <property type="match status" value="1"/>
</dbReference>
<dbReference type="GO" id="GO:0022857">
    <property type="term" value="F:transmembrane transporter activity"/>
    <property type="evidence" value="ECO:0007669"/>
    <property type="project" value="InterPro"/>
</dbReference>
<evidence type="ECO:0000256" key="2">
    <source>
        <dbReference type="ARBA" id="ARBA00022475"/>
    </source>
</evidence>
<comment type="subcellular location">
    <subcellularLocation>
        <location evidence="1">Cell membrane</location>
        <topology evidence="1">Multi-pass membrane protein</topology>
    </subcellularLocation>
</comment>
<evidence type="ECO:0000256" key="5">
    <source>
        <dbReference type="ARBA" id="ARBA00023136"/>
    </source>
</evidence>
<dbReference type="InterPro" id="IPR050189">
    <property type="entry name" value="MFS_Efflux_Transporters"/>
</dbReference>
<feature type="transmembrane region" description="Helical" evidence="6">
    <location>
        <begin position="270"/>
        <end position="288"/>
    </location>
</feature>
<evidence type="ECO:0000259" key="7">
    <source>
        <dbReference type="PROSITE" id="PS50850"/>
    </source>
</evidence>
<feature type="transmembrane region" description="Helical" evidence="6">
    <location>
        <begin position="245"/>
        <end position="263"/>
    </location>
</feature>
<feature type="transmembrane region" description="Helical" evidence="6">
    <location>
        <begin position="99"/>
        <end position="121"/>
    </location>
</feature>
<name>A0A2T7UUK9_9RHOB</name>
<feature type="transmembrane region" description="Helical" evidence="6">
    <location>
        <begin position="44"/>
        <end position="67"/>
    </location>
</feature>
<protein>
    <recommendedName>
        <fullName evidence="7">Major facilitator superfamily (MFS) profile domain-containing protein</fullName>
    </recommendedName>
</protein>
<evidence type="ECO:0000313" key="9">
    <source>
        <dbReference type="Proteomes" id="UP000244810"/>
    </source>
</evidence>
<dbReference type="InterPro" id="IPR036259">
    <property type="entry name" value="MFS_trans_sf"/>
</dbReference>
<proteinExistence type="predicted"/>
<dbReference type="Gene3D" id="1.20.1250.20">
    <property type="entry name" value="MFS general substrate transporter like domains"/>
    <property type="match status" value="1"/>
</dbReference>
<accession>A0A2T7UUK9</accession>
<dbReference type="EMBL" id="QDDR01000002">
    <property type="protein sequence ID" value="PVE48362.1"/>
    <property type="molecule type" value="Genomic_DNA"/>
</dbReference>
<feature type="transmembrane region" description="Helical" evidence="6">
    <location>
        <begin position="133"/>
        <end position="158"/>
    </location>
</feature>
<evidence type="ECO:0000256" key="6">
    <source>
        <dbReference type="SAM" id="Phobius"/>
    </source>
</evidence>
<reference evidence="8 9" key="1">
    <citation type="journal article" date="2011" name="Syst. Appl. Microbiol.">
        <title>Defluviimonas denitrificans gen. nov., sp. nov., and Pararhodobacter aggregans gen. nov., sp. nov., non-phototrophic Rhodobacteraceae from the biofilter of a marine aquaculture.</title>
        <authorList>
            <person name="Foesel B.U."/>
            <person name="Drake H.L."/>
            <person name="Schramm A."/>
        </authorList>
    </citation>
    <scope>NUCLEOTIDE SEQUENCE [LARGE SCALE GENOMIC DNA]</scope>
    <source>
        <strain evidence="8 9">D1-19</strain>
    </source>
</reference>
<dbReference type="RefSeq" id="WP_107750751.1">
    <property type="nucleotide sequence ID" value="NZ_QBKF01000002.1"/>
</dbReference>
<evidence type="ECO:0000313" key="8">
    <source>
        <dbReference type="EMBL" id="PVE48362.1"/>
    </source>
</evidence>
<gene>
    <name evidence="8" type="ORF">DDE23_04630</name>
</gene>
<feature type="domain" description="Major facilitator superfamily (MFS) profile" evidence="7">
    <location>
        <begin position="8"/>
        <end position="387"/>
    </location>
</feature>
<evidence type="ECO:0000256" key="3">
    <source>
        <dbReference type="ARBA" id="ARBA00022692"/>
    </source>
</evidence>
<feature type="transmembrane region" description="Helical" evidence="6">
    <location>
        <begin position="294"/>
        <end position="323"/>
    </location>
</feature>
<dbReference type="PANTHER" id="PTHR43124:SF3">
    <property type="entry name" value="CHLORAMPHENICOL EFFLUX PUMP RV0191"/>
    <property type="match status" value="1"/>
</dbReference>
<keyword evidence="2" id="KW-1003">Cell membrane</keyword>
<sequence>MAGTNWRAVVLAYAIGVIGAVQVGRLAPATEDLREGLSMSLASLGWAISTITLPSALLGVAAGIWVGRRGARSALLLGAGLLALAALAASAAPNALLLTLLRGIEGIGYLAIVVAAPTLMAEEARGRDQQAALALWGTFFTFGLSLAAMAGGTLSVAWGWRGWFVANALLVAGAALIALRALPRAPEGVAAPPGPAPQRGRLGAAAWLLGAAFLGMTLVTLALMSMMPSFLIEMRGFTQAEAGRATGLVALAAIAGSLSYGLIGSRIRPRLLIGLAGAPLLLCALPAFDPRLGLGAAMTAAVIAVYGSGVLTGFTFAAVPRLAPSPAEVGPTNGLIAQLGSIGAFLGPPLIGGLVTRYGWQALSLAIIGFTLSFLILGWAALRAAQR</sequence>
<dbReference type="InterPro" id="IPR020846">
    <property type="entry name" value="MFS_dom"/>
</dbReference>
<feature type="transmembrane region" description="Helical" evidence="6">
    <location>
        <begin position="335"/>
        <end position="356"/>
    </location>
</feature>
<evidence type="ECO:0000256" key="1">
    <source>
        <dbReference type="ARBA" id="ARBA00004651"/>
    </source>
</evidence>
<feature type="transmembrane region" description="Helical" evidence="6">
    <location>
        <begin position="74"/>
        <end position="93"/>
    </location>
</feature>
<keyword evidence="4 6" id="KW-1133">Transmembrane helix</keyword>
<organism evidence="8 9">
    <name type="scientific">Pararhodobacter aggregans</name>
    <dbReference type="NCBI Taxonomy" id="404875"/>
    <lineage>
        <taxon>Bacteria</taxon>
        <taxon>Pseudomonadati</taxon>
        <taxon>Pseudomonadota</taxon>
        <taxon>Alphaproteobacteria</taxon>
        <taxon>Rhodobacterales</taxon>
        <taxon>Paracoccaceae</taxon>
        <taxon>Pararhodobacter</taxon>
    </lineage>
</organism>
<feature type="transmembrane region" description="Helical" evidence="6">
    <location>
        <begin position="362"/>
        <end position="382"/>
    </location>
</feature>
<dbReference type="SUPFAM" id="SSF103473">
    <property type="entry name" value="MFS general substrate transporter"/>
    <property type="match status" value="1"/>
</dbReference>
<dbReference type="Pfam" id="PF07690">
    <property type="entry name" value="MFS_1"/>
    <property type="match status" value="1"/>
</dbReference>
<feature type="transmembrane region" description="Helical" evidence="6">
    <location>
        <begin position="164"/>
        <end position="182"/>
    </location>
</feature>
<dbReference type="OrthoDB" id="7841035at2"/>
<keyword evidence="5 6" id="KW-0472">Membrane</keyword>
<dbReference type="GO" id="GO:0005886">
    <property type="term" value="C:plasma membrane"/>
    <property type="evidence" value="ECO:0007669"/>
    <property type="project" value="UniProtKB-SubCell"/>
</dbReference>
<dbReference type="Proteomes" id="UP000244810">
    <property type="component" value="Unassembled WGS sequence"/>
</dbReference>
<keyword evidence="9" id="KW-1185">Reference proteome</keyword>